<dbReference type="EMBL" id="PNYA01000013">
    <property type="protein sequence ID" value="PMS18817.1"/>
    <property type="molecule type" value="Genomic_DNA"/>
</dbReference>
<dbReference type="Proteomes" id="UP000235616">
    <property type="component" value="Unassembled WGS sequence"/>
</dbReference>
<name>A0A2N7VNY1_9BURK</name>
<keyword evidence="3" id="KW-1185">Reference proteome</keyword>
<evidence type="ECO:0000313" key="3">
    <source>
        <dbReference type="Proteomes" id="UP000235616"/>
    </source>
</evidence>
<comment type="caution">
    <text evidence="2">The sequence shown here is derived from an EMBL/GenBank/DDBJ whole genome shotgun (WGS) entry which is preliminary data.</text>
</comment>
<dbReference type="PANTHER" id="PTHR33990">
    <property type="entry name" value="PROTEIN YJDN-RELATED"/>
    <property type="match status" value="1"/>
</dbReference>
<dbReference type="OrthoDB" id="9795306at2"/>
<evidence type="ECO:0000313" key="2">
    <source>
        <dbReference type="EMBL" id="PMS18817.1"/>
    </source>
</evidence>
<accession>A0A2N7VNY1</accession>
<sequence length="139" mass="15262">MVVQPYLYFYGRCEEALAFYEQALGAQVVGKMRNKEAPGDFAAQGEAGERIMHASFKVGQTTLMATDGMPNQTPVPPYSGFSIAISLENPAKGKKIFDALAQGGEIRFPWQSTFWATGFGMVVDKFGVPWMVNVENTQP</sequence>
<proteinExistence type="predicted"/>
<protein>
    <submittedName>
        <fullName evidence="2">VOC family protein</fullName>
    </submittedName>
</protein>
<gene>
    <name evidence="2" type="ORF">C0Z18_15920</name>
</gene>
<dbReference type="InterPro" id="IPR029068">
    <property type="entry name" value="Glyas_Bleomycin-R_OHBP_Dase"/>
</dbReference>
<organism evidence="2 3">
    <name type="scientific">Trinickia dabaoshanensis</name>
    <dbReference type="NCBI Taxonomy" id="564714"/>
    <lineage>
        <taxon>Bacteria</taxon>
        <taxon>Pseudomonadati</taxon>
        <taxon>Pseudomonadota</taxon>
        <taxon>Betaproteobacteria</taxon>
        <taxon>Burkholderiales</taxon>
        <taxon>Burkholderiaceae</taxon>
        <taxon>Trinickia</taxon>
    </lineage>
</organism>
<feature type="domain" description="PhnB-like" evidence="1">
    <location>
        <begin position="4"/>
        <end position="132"/>
    </location>
</feature>
<evidence type="ECO:0000259" key="1">
    <source>
        <dbReference type="Pfam" id="PF06983"/>
    </source>
</evidence>
<dbReference type="Gene3D" id="3.10.180.10">
    <property type="entry name" value="2,3-Dihydroxybiphenyl 1,2-Dioxygenase, domain 1"/>
    <property type="match status" value="1"/>
</dbReference>
<dbReference type="RefSeq" id="WP_102646368.1">
    <property type="nucleotide sequence ID" value="NZ_PNYA01000013.1"/>
</dbReference>
<dbReference type="InterPro" id="IPR028973">
    <property type="entry name" value="PhnB-like"/>
</dbReference>
<dbReference type="SUPFAM" id="SSF54593">
    <property type="entry name" value="Glyoxalase/Bleomycin resistance protein/Dihydroxybiphenyl dioxygenase"/>
    <property type="match status" value="1"/>
</dbReference>
<reference evidence="2 3" key="1">
    <citation type="submission" date="2018-01" db="EMBL/GenBank/DDBJ databases">
        <title>Whole genome analyses suggest that Burkholderia sensu lato contains two further novel genera in the rhizoxinica-symbiotica group Mycetohabitans gen. nov., and Trinickia gen. nov.: implications for the evolution of diazotrophy and nodulation in the Burkholderiaceae.</title>
        <authorList>
            <person name="Estrada-de los Santos P."/>
            <person name="Palmer M."/>
            <person name="Chavez-Ramirez B."/>
            <person name="Beukes C."/>
            <person name="Steenkamp E.T."/>
            <person name="Hirsch A.M."/>
            <person name="Manyaka P."/>
            <person name="Maluk M."/>
            <person name="Lafos M."/>
            <person name="Crook M."/>
            <person name="Gross E."/>
            <person name="Simon M.F."/>
            <person name="Bueno dos Reis Junior F."/>
            <person name="Poole P.S."/>
            <person name="Venter S.N."/>
            <person name="James E.K."/>
        </authorList>
    </citation>
    <scope>NUCLEOTIDE SEQUENCE [LARGE SCALE GENOMIC DNA]</scope>
    <source>
        <strain evidence="2 3">GIMN1.004</strain>
    </source>
</reference>
<dbReference type="CDD" id="cd06588">
    <property type="entry name" value="PhnB_like"/>
    <property type="match status" value="1"/>
</dbReference>
<dbReference type="Pfam" id="PF06983">
    <property type="entry name" value="3-dmu-9_3-mt"/>
    <property type="match status" value="1"/>
</dbReference>
<dbReference type="AlphaFoldDB" id="A0A2N7VNY1"/>
<dbReference type="PANTHER" id="PTHR33990:SF1">
    <property type="entry name" value="PROTEIN YJDN"/>
    <property type="match status" value="1"/>
</dbReference>